<dbReference type="PANTHER" id="PTHR33143">
    <property type="entry name" value="F16F4.1 PROTEIN-RELATED"/>
    <property type="match status" value="1"/>
</dbReference>
<dbReference type="InterPro" id="IPR008889">
    <property type="entry name" value="VQ"/>
</dbReference>
<reference evidence="3 4" key="1">
    <citation type="submission" date="2021-09" db="EMBL/GenBank/DDBJ databases">
        <title>Genomic insights and catalytic innovation underlie evolution of tropane alkaloids biosynthesis.</title>
        <authorList>
            <person name="Wang Y.-J."/>
            <person name="Tian T."/>
            <person name="Huang J.-P."/>
            <person name="Huang S.-X."/>
        </authorList>
    </citation>
    <scope>NUCLEOTIDE SEQUENCE [LARGE SCALE GENOMIC DNA]</scope>
    <source>
        <strain evidence="3">KIB-2018</strain>
        <tissue evidence="3">Leaf</tissue>
    </source>
</reference>
<organism evidence="3 4">
    <name type="scientific">Erythroxylum novogranatense</name>
    <dbReference type="NCBI Taxonomy" id="1862640"/>
    <lineage>
        <taxon>Eukaryota</taxon>
        <taxon>Viridiplantae</taxon>
        <taxon>Streptophyta</taxon>
        <taxon>Embryophyta</taxon>
        <taxon>Tracheophyta</taxon>
        <taxon>Spermatophyta</taxon>
        <taxon>Magnoliopsida</taxon>
        <taxon>eudicotyledons</taxon>
        <taxon>Gunneridae</taxon>
        <taxon>Pentapetalae</taxon>
        <taxon>rosids</taxon>
        <taxon>fabids</taxon>
        <taxon>Malpighiales</taxon>
        <taxon>Erythroxylaceae</taxon>
        <taxon>Erythroxylum</taxon>
    </lineage>
</organism>
<feature type="compositionally biased region" description="Low complexity" evidence="1">
    <location>
        <begin position="10"/>
        <end position="20"/>
    </location>
</feature>
<sequence length="189" mass="20940">MEGMLMKKQPCLSTSTSPSSLAMHKDSKIISKVKPKVRIIHIFAPEIIKTDVANFRELVQRLTGKPTDNNCKKKPRKGRPRRDQETHNQPRIITSTTTSASTSTSSSCECSALMSNTVELRNGFGSSGSRERIKEEEEEEEGMWNGANSGGFLGGFADLDGFIQDLGQFPLMSMDANHMHGFEETQISK</sequence>
<evidence type="ECO:0000313" key="3">
    <source>
        <dbReference type="EMBL" id="KAJ8756359.1"/>
    </source>
</evidence>
<feature type="region of interest" description="Disordered" evidence="1">
    <location>
        <begin position="121"/>
        <end position="144"/>
    </location>
</feature>
<feature type="compositionally biased region" description="Low complexity" evidence="1">
    <location>
        <begin position="94"/>
        <end position="106"/>
    </location>
</feature>
<feature type="region of interest" description="Disordered" evidence="1">
    <location>
        <begin position="1"/>
        <end position="20"/>
    </location>
</feature>
<dbReference type="PANTHER" id="PTHR33143:SF3">
    <property type="entry name" value="VQ MOTIF-CONTAINING PROTEIN 17-RELATED"/>
    <property type="match status" value="1"/>
</dbReference>
<feature type="domain" description="VQ" evidence="2">
    <location>
        <begin position="42"/>
        <end position="68"/>
    </location>
</feature>
<accession>A0AAV8SX34</accession>
<dbReference type="AlphaFoldDB" id="A0AAV8SX34"/>
<dbReference type="InterPro" id="IPR039607">
    <property type="entry name" value="VQ_8/17/18/20/21/25"/>
</dbReference>
<gene>
    <name evidence="3" type="ORF">K2173_025171</name>
</gene>
<dbReference type="Pfam" id="PF05678">
    <property type="entry name" value="VQ"/>
    <property type="match status" value="1"/>
</dbReference>
<evidence type="ECO:0000313" key="4">
    <source>
        <dbReference type="Proteomes" id="UP001159364"/>
    </source>
</evidence>
<comment type="caution">
    <text evidence="3">The sequence shown here is derived from an EMBL/GenBank/DDBJ whole genome shotgun (WGS) entry which is preliminary data.</text>
</comment>
<name>A0AAV8SX34_9ROSI</name>
<evidence type="ECO:0000259" key="2">
    <source>
        <dbReference type="Pfam" id="PF05678"/>
    </source>
</evidence>
<keyword evidence="4" id="KW-1185">Reference proteome</keyword>
<proteinExistence type="predicted"/>
<dbReference type="Proteomes" id="UP001159364">
    <property type="component" value="Linkage Group LG09"/>
</dbReference>
<protein>
    <recommendedName>
        <fullName evidence="2">VQ domain-containing protein</fullName>
    </recommendedName>
</protein>
<dbReference type="EMBL" id="JAIWQS010000009">
    <property type="protein sequence ID" value="KAJ8756359.1"/>
    <property type="molecule type" value="Genomic_DNA"/>
</dbReference>
<evidence type="ECO:0000256" key="1">
    <source>
        <dbReference type="SAM" id="MobiDB-lite"/>
    </source>
</evidence>
<feature type="region of interest" description="Disordered" evidence="1">
    <location>
        <begin position="64"/>
        <end position="106"/>
    </location>
</feature>
<dbReference type="GO" id="GO:0005634">
    <property type="term" value="C:nucleus"/>
    <property type="evidence" value="ECO:0007669"/>
    <property type="project" value="TreeGrafter"/>
</dbReference>